<reference evidence="2" key="1">
    <citation type="journal article" date="2015" name="Nature">
        <title>Complex archaea that bridge the gap between prokaryotes and eukaryotes.</title>
        <authorList>
            <person name="Spang A."/>
            <person name="Saw J.H."/>
            <person name="Jorgensen S.L."/>
            <person name="Zaremba-Niedzwiedzka K."/>
            <person name="Martijn J."/>
            <person name="Lind A.E."/>
            <person name="van Eijk R."/>
            <person name="Schleper C."/>
            <person name="Guy L."/>
            <person name="Ettema T.J."/>
        </authorList>
    </citation>
    <scope>NUCLEOTIDE SEQUENCE</scope>
</reference>
<dbReference type="InterPro" id="IPR036021">
    <property type="entry name" value="Tungsten_al_ferr_oxy-like_C"/>
</dbReference>
<dbReference type="GO" id="GO:0051536">
    <property type="term" value="F:iron-sulfur cluster binding"/>
    <property type="evidence" value="ECO:0007669"/>
    <property type="project" value="InterPro"/>
</dbReference>
<evidence type="ECO:0000259" key="1">
    <source>
        <dbReference type="Pfam" id="PF01314"/>
    </source>
</evidence>
<dbReference type="SUPFAM" id="SSF48310">
    <property type="entry name" value="Aldehyde ferredoxin oxidoreductase, C-terminal domains"/>
    <property type="match status" value="1"/>
</dbReference>
<feature type="domain" description="Aldehyde ferredoxin oxidoreductase C-terminal" evidence="1">
    <location>
        <begin position="34"/>
        <end position="199"/>
    </location>
</feature>
<dbReference type="InterPro" id="IPR001203">
    <property type="entry name" value="OxRdtase_Ald_Fedxn_C"/>
</dbReference>
<comment type="caution">
    <text evidence="2">The sequence shown here is derived from an EMBL/GenBank/DDBJ whole genome shotgun (WGS) entry which is preliminary data.</text>
</comment>
<dbReference type="InterPro" id="IPR013984">
    <property type="entry name" value="Ald_Fedxn_OxRdtase_dom2"/>
</dbReference>
<protein>
    <recommendedName>
        <fullName evidence="1">Aldehyde ferredoxin oxidoreductase C-terminal domain-containing protein</fullName>
    </recommendedName>
</protein>
<name>A0A0F9F4W5_9ZZZZ</name>
<proteinExistence type="predicted"/>
<feature type="non-terminal residue" evidence="2">
    <location>
        <position position="1"/>
    </location>
</feature>
<dbReference type="InterPro" id="IPR051919">
    <property type="entry name" value="W-dependent_AOR"/>
</dbReference>
<dbReference type="GO" id="GO:0016625">
    <property type="term" value="F:oxidoreductase activity, acting on the aldehyde or oxo group of donors, iron-sulfur protein as acceptor"/>
    <property type="evidence" value="ECO:0007669"/>
    <property type="project" value="InterPro"/>
</dbReference>
<evidence type="ECO:0000313" key="2">
    <source>
        <dbReference type="EMBL" id="KKL52250.1"/>
    </source>
</evidence>
<sequence length="213" mass="22376">MASAPRGVEIQGRRCLVVCRAKRWKPTKSRVCGGASAMLGANLGIDDLDVVMHLEKMCDNLGLDTMEMGAALGVAGDAGVLTFGDGPGALELLEEVSQGTVLGRVLGQGAAITARVFGLSRVPVVKGQAIPAHDPRKEIGTGIGYATNPQGADHTGVIIFQAENTAEMVETSRQKQINTCAYDSMGLCQMAETTPEVIAIDQMWPSEGNTFNS</sequence>
<gene>
    <name evidence="2" type="ORF">LCGC14_2287390</name>
</gene>
<accession>A0A0F9F4W5</accession>
<organism evidence="2">
    <name type="scientific">marine sediment metagenome</name>
    <dbReference type="NCBI Taxonomy" id="412755"/>
    <lineage>
        <taxon>unclassified sequences</taxon>
        <taxon>metagenomes</taxon>
        <taxon>ecological metagenomes</taxon>
    </lineage>
</organism>
<dbReference type="PANTHER" id="PTHR30038">
    <property type="entry name" value="ALDEHYDE FERREDOXIN OXIDOREDUCTASE"/>
    <property type="match status" value="1"/>
</dbReference>
<dbReference type="Gene3D" id="1.10.569.10">
    <property type="entry name" value="Aldehyde Ferredoxin Oxidoreductase Protein, subunit A, domain 2"/>
    <property type="match status" value="1"/>
</dbReference>
<dbReference type="GO" id="GO:0009055">
    <property type="term" value="F:electron transfer activity"/>
    <property type="evidence" value="ECO:0007669"/>
    <property type="project" value="InterPro"/>
</dbReference>
<dbReference type="EMBL" id="LAZR01031963">
    <property type="protein sequence ID" value="KKL52250.1"/>
    <property type="molecule type" value="Genomic_DNA"/>
</dbReference>
<dbReference type="Pfam" id="PF01314">
    <property type="entry name" value="AFOR_C"/>
    <property type="match status" value="1"/>
</dbReference>
<dbReference type="PANTHER" id="PTHR30038:SF0">
    <property type="entry name" value="TUNGSTEN-CONTAINING ALDEHYDE FERREDOXIN OXIDOREDUCTASE"/>
    <property type="match status" value="1"/>
</dbReference>
<dbReference type="AlphaFoldDB" id="A0A0F9F4W5"/>